<dbReference type="InterPro" id="IPR011051">
    <property type="entry name" value="RmlC_Cupin_sf"/>
</dbReference>
<dbReference type="CDD" id="cd02223">
    <property type="entry name" value="cupin_Bh2720-like"/>
    <property type="match status" value="1"/>
</dbReference>
<dbReference type="Pfam" id="PF07883">
    <property type="entry name" value="Cupin_2"/>
    <property type="match status" value="1"/>
</dbReference>
<dbReference type="InterPro" id="IPR052538">
    <property type="entry name" value="Flavonoid_dioxygenase-like"/>
</dbReference>
<dbReference type="Proteomes" id="UP000192872">
    <property type="component" value="Unassembled WGS sequence"/>
</dbReference>
<evidence type="ECO:0000259" key="1">
    <source>
        <dbReference type="Pfam" id="PF07883"/>
    </source>
</evidence>
<dbReference type="EMBL" id="LWDL01000026">
    <property type="protein sequence ID" value="OQW50185.1"/>
    <property type="molecule type" value="Genomic_DNA"/>
</dbReference>
<protein>
    <submittedName>
        <fullName evidence="2">Cupin</fullName>
    </submittedName>
</protein>
<evidence type="ECO:0000313" key="3">
    <source>
        <dbReference type="Proteomes" id="UP000192872"/>
    </source>
</evidence>
<sequence>MKGFIDNIEERAEKNEDFQHVLYTGKHLQLVLMSLKPGEEIGDEVHKDRDQFFRVEKGKGQMIIDGTTHKIKSDDAIVVPAGSRHNLINTCEKPLKLYTLYGSPNHLDQLIQVTKAEASASKESFAGVTTE</sequence>
<dbReference type="AlphaFoldDB" id="A0A1W9HRU9"/>
<organism evidence="2 3">
    <name type="scientific">Candidatus Raskinella chloraquaticus</name>
    <dbReference type="NCBI Taxonomy" id="1951219"/>
    <lineage>
        <taxon>Bacteria</taxon>
        <taxon>Pseudomonadati</taxon>
        <taxon>Pseudomonadota</taxon>
        <taxon>Alphaproteobacteria</taxon>
        <taxon>Hyphomicrobiales</taxon>
        <taxon>Phreatobacteraceae</taxon>
        <taxon>Candidatus Raskinella</taxon>
    </lineage>
</organism>
<dbReference type="InterPro" id="IPR014710">
    <property type="entry name" value="RmlC-like_jellyroll"/>
</dbReference>
<evidence type="ECO:0000313" key="2">
    <source>
        <dbReference type="EMBL" id="OQW50185.1"/>
    </source>
</evidence>
<feature type="domain" description="Cupin type-2" evidence="1">
    <location>
        <begin position="32"/>
        <end position="100"/>
    </location>
</feature>
<dbReference type="PANTHER" id="PTHR43346">
    <property type="entry name" value="LIGAND BINDING DOMAIN PROTEIN, PUTATIVE (AFU_ORTHOLOGUE AFUA_6G14370)-RELATED"/>
    <property type="match status" value="1"/>
</dbReference>
<dbReference type="PANTHER" id="PTHR43346:SF1">
    <property type="entry name" value="QUERCETIN 2,3-DIOXYGENASE-RELATED"/>
    <property type="match status" value="1"/>
</dbReference>
<accession>A0A1W9HRU9</accession>
<dbReference type="Gene3D" id="2.60.120.10">
    <property type="entry name" value="Jelly Rolls"/>
    <property type="match status" value="1"/>
</dbReference>
<proteinExistence type="predicted"/>
<comment type="caution">
    <text evidence="2">The sequence shown here is derived from an EMBL/GenBank/DDBJ whole genome shotgun (WGS) entry which is preliminary data.</text>
</comment>
<gene>
    <name evidence="2" type="ORF">A4S15_00875</name>
</gene>
<reference evidence="2 3" key="1">
    <citation type="journal article" date="2017" name="Water Res.">
        <title>Comammox in drinking water systems.</title>
        <authorList>
            <person name="Wang Y."/>
            <person name="Ma L."/>
            <person name="Mao Y."/>
            <person name="Jiang X."/>
            <person name="Xia Y."/>
            <person name="Yu K."/>
            <person name="Li B."/>
            <person name="Zhang T."/>
        </authorList>
    </citation>
    <scope>NUCLEOTIDE SEQUENCE [LARGE SCALE GENOMIC DNA]</scope>
    <source>
        <strain evidence="2">SG_bin8</strain>
    </source>
</reference>
<name>A0A1W9HRU9_9HYPH</name>
<dbReference type="RefSeq" id="WP_376800189.1">
    <property type="nucleotide sequence ID" value="NZ_DBNB01000028.1"/>
</dbReference>
<dbReference type="SUPFAM" id="SSF51182">
    <property type="entry name" value="RmlC-like cupins"/>
    <property type="match status" value="1"/>
</dbReference>
<dbReference type="STRING" id="1827387.A4S15_00875"/>
<dbReference type="InterPro" id="IPR013096">
    <property type="entry name" value="Cupin_2"/>
</dbReference>